<feature type="region of interest" description="Disordered" evidence="1">
    <location>
        <begin position="102"/>
        <end position="174"/>
    </location>
</feature>
<feature type="region of interest" description="Disordered" evidence="1">
    <location>
        <begin position="350"/>
        <end position="369"/>
    </location>
</feature>
<feature type="domain" description="BRCT" evidence="2">
    <location>
        <begin position="701"/>
        <end position="804"/>
    </location>
</feature>
<feature type="compositionally biased region" description="Basic and acidic residues" evidence="1">
    <location>
        <begin position="157"/>
        <end position="169"/>
    </location>
</feature>
<dbReference type="Pfam" id="PF18428">
    <property type="entry name" value="BRCT_3"/>
    <property type="match status" value="1"/>
</dbReference>
<dbReference type="InterPro" id="IPR047252">
    <property type="entry name" value="TP53BP1-like"/>
</dbReference>
<comment type="caution">
    <text evidence="3">The sequence shown here is derived from an EMBL/GenBank/DDBJ whole genome shotgun (WGS) entry which is preliminary data.</text>
</comment>
<organism evidence="3 4">
    <name type="scientific">Castilleja foliolosa</name>
    <dbReference type="NCBI Taxonomy" id="1961234"/>
    <lineage>
        <taxon>Eukaryota</taxon>
        <taxon>Viridiplantae</taxon>
        <taxon>Streptophyta</taxon>
        <taxon>Embryophyta</taxon>
        <taxon>Tracheophyta</taxon>
        <taxon>Spermatophyta</taxon>
        <taxon>Magnoliopsida</taxon>
        <taxon>eudicotyledons</taxon>
        <taxon>Gunneridae</taxon>
        <taxon>Pentapetalae</taxon>
        <taxon>asterids</taxon>
        <taxon>lamiids</taxon>
        <taxon>Lamiales</taxon>
        <taxon>Orobanchaceae</taxon>
        <taxon>Pedicularideae</taxon>
        <taxon>Castillejinae</taxon>
        <taxon>Castilleja</taxon>
    </lineage>
</organism>
<protein>
    <recommendedName>
        <fullName evidence="2">BRCT domain-containing protein</fullName>
    </recommendedName>
</protein>
<reference evidence="4" key="1">
    <citation type="journal article" date="2024" name="IScience">
        <title>Strigolactones Initiate the Formation of Haustorium-like Structures in Castilleja.</title>
        <authorList>
            <person name="Buerger M."/>
            <person name="Peterson D."/>
            <person name="Chory J."/>
        </authorList>
    </citation>
    <scope>NUCLEOTIDE SEQUENCE [LARGE SCALE GENOMIC DNA]</scope>
</reference>
<dbReference type="PANTHER" id="PTHR15321">
    <property type="entry name" value="TUMOR SUPPRESSOR P53-BINDING PROTEIN 1"/>
    <property type="match status" value="1"/>
</dbReference>
<sequence length="947" mass="105149">MACLSGFRPPQFSEDSAWLPTWLHHCNFDQSNVEGIKQDHFTLEQRVEGFQILQKGVEDGESLRGEAGCNIGQLFISGTDSSPFSYAQSTNNGVVQLHLHLSSSRDDSESTDLSTDEPQTNSNYPFITQPLNKDSGISVQGDVNKRATNRSPSLGLDRPKNGLSKHDENTNPSETGADVVELCIAASEAMVLNEFIKSDSSSSASSILEASLQVKRARLEVWRNTFSGSTNVTSEIDSLSDLDDISMESAYEDAGVHINELSGTDLSVSRVKDTFNDSCADITEGVIGNDIQLGDDLTEEGFNSDTQKNVIGNPVCGLGTDVDVGYEDYCLRTVDTHAELHISVSAEGANAPTAENNSHEINVSSTPTMIGQGKDYSASNVVQEEFKSRWFGGWTINTPQNKVKYTTSKHSIPEPFACETSFLSESAPDQNSFVQNHDKGAITASQLSTHNENFYNRAMDDESLISQDVRSSNVSLVDPLCSFVPCSISENICSPTAVNYEDKLNPGHLDITNEHEKENAQGVTIGTSIANIKESRNGVSRRFSSLAEYSKQLPSHTKFPEIDCCQRNSFCVESKIELAFLVNRVETVKVGAEVSTKENNNTLAHIIDERRKSHFWASNSTDNEENPIQTALPESKTQGVQKLQASKRVRFCEEETRTSDKKKLKKAQIESKTCSSTRDSKKSTRLGAYLESRAQQMNKEKKRLIFQNMEFLLTGFSLKKEKEIEGLIRKYGGIVLYQLPSINLKEKKRSRFKSRALPIVLCLKKIQSFKFLYGCAVNGYVLKVNWLNDSIAAGFVLPPKKYMILPRNISRSQDQVYTNVNYNFSSLVFYNSGIMLHGKTKYFTNIATIIKHGGGQVFKTLQRLVQALEAGRVSTGIVVVHEESCASRHLKHCALEQNITMTSVQWIIKSLYAGQLISLEEEKSNSRSLPAIKLQRHQDSMELSQEI</sequence>
<dbReference type="AlphaFoldDB" id="A0ABD3CJ65"/>
<feature type="compositionally biased region" description="Polar residues" evidence="1">
    <location>
        <begin position="353"/>
        <end position="369"/>
    </location>
</feature>
<dbReference type="PANTHER" id="PTHR15321:SF3">
    <property type="entry name" value="TP53-BINDING PROTEIN 1"/>
    <property type="match status" value="1"/>
</dbReference>
<dbReference type="InterPro" id="IPR001357">
    <property type="entry name" value="BRCT_dom"/>
</dbReference>
<evidence type="ECO:0000256" key="1">
    <source>
        <dbReference type="SAM" id="MobiDB-lite"/>
    </source>
</evidence>
<evidence type="ECO:0000313" key="4">
    <source>
        <dbReference type="Proteomes" id="UP001632038"/>
    </source>
</evidence>
<dbReference type="PROSITE" id="PS50172">
    <property type="entry name" value="BRCT"/>
    <property type="match status" value="2"/>
</dbReference>
<dbReference type="Proteomes" id="UP001632038">
    <property type="component" value="Unassembled WGS sequence"/>
</dbReference>
<evidence type="ECO:0000313" key="3">
    <source>
        <dbReference type="EMBL" id="KAL3629970.1"/>
    </source>
</evidence>
<evidence type="ECO:0000259" key="2">
    <source>
        <dbReference type="PROSITE" id="PS50172"/>
    </source>
</evidence>
<feature type="compositionally biased region" description="Polar residues" evidence="1">
    <location>
        <begin position="118"/>
        <end position="138"/>
    </location>
</feature>
<dbReference type="SUPFAM" id="SSF52113">
    <property type="entry name" value="BRCT domain"/>
    <property type="match status" value="2"/>
</dbReference>
<dbReference type="Gene3D" id="3.40.50.10190">
    <property type="entry name" value="BRCT domain"/>
    <property type="match status" value="2"/>
</dbReference>
<gene>
    <name evidence="3" type="ORF">CASFOL_026282</name>
</gene>
<dbReference type="SMART" id="SM00292">
    <property type="entry name" value="BRCT"/>
    <property type="match status" value="2"/>
</dbReference>
<dbReference type="InterPro" id="IPR036420">
    <property type="entry name" value="BRCT_dom_sf"/>
</dbReference>
<keyword evidence="4" id="KW-1185">Reference proteome</keyword>
<proteinExistence type="predicted"/>
<dbReference type="EMBL" id="JAVIJP010000033">
    <property type="protein sequence ID" value="KAL3629970.1"/>
    <property type="molecule type" value="Genomic_DNA"/>
</dbReference>
<feature type="domain" description="BRCT" evidence="2">
    <location>
        <begin position="819"/>
        <end position="924"/>
    </location>
</feature>
<name>A0ABD3CJ65_9LAMI</name>
<accession>A0ABD3CJ65</accession>
<dbReference type="FunFam" id="3.40.50.10190:FF:000081">
    <property type="entry name" value="BRCA1 C Terminus domain containing protein expressed"/>
    <property type="match status" value="1"/>
</dbReference>